<feature type="signal peptide" evidence="5">
    <location>
        <begin position="1"/>
        <end position="22"/>
    </location>
</feature>
<reference evidence="7 8" key="1">
    <citation type="submission" date="2019-03" db="EMBL/GenBank/DDBJ databases">
        <title>Draft Genome Sequence of Duganella callidus sp. nov., a Novel Duganella Species Isolated from Cultivated Soil.</title>
        <authorList>
            <person name="Raths R."/>
            <person name="Peta V."/>
            <person name="Bucking H."/>
        </authorList>
    </citation>
    <scope>NUCLEOTIDE SEQUENCE [LARGE SCALE GENOMIC DNA]</scope>
    <source>
        <strain evidence="7 8">DN04</strain>
    </source>
</reference>
<keyword evidence="5" id="KW-0732">Signal</keyword>
<dbReference type="GO" id="GO:0006351">
    <property type="term" value="P:DNA-templated transcription"/>
    <property type="evidence" value="ECO:0007669"/>
    <property type="project" value="TreeGrafter"/>
</dbReference>
<accession>A0A4Y9T078</accession>
<keyword evidence="3" id="KW-0238">DNA-binding</keyword>
<comment type="caution">
    <text evidence="7">The sequence shown here is derived from an EMBL/GenBank/DDBJ whole genome shotgun (WGS) entry which is preliminary data.</text>
</comment>
<dbReference type="FunFam" id="1.10.10.10:FF:000001">
    <property type="entry name" value="LysR family transcriptional regulator"/>
    <property type="match status" value="1"/>
</dbReference>
<sequence>MQVQTLRYFLMVATTGSFLATARHFAVPASSVSRFIASLEKELGQQLFYRSTRAVRLTEQGQRYYAQVRQAVELLDGAAEQFDHGANPMHGLVRINAGESLGRLHIANLVNQLQARYPDLLVELSLSNTFVDPVQEGADITVRVGRLVDSGLIGKVVCAQRYVLAASPAYLALHGTPQTPEDLLQHNCLLYKGVHEPQRWHFRHAAEAPYEPLVVSGSLRSNNSEVLINAAIAGRGVVLFPNWLYPPASFQDGRLVWLLADWQMSAYADDIYIQILSPENRLRSQKVRAVSAFLVDAIGTPPYWDALV</sequence>
<dbReference type="AlphaFoldDB" id="A0A4Y9T078"/>
<dbReference type="RefSeq" id="WP_135199634.1">
    <property type="nucleotide sequence ID" value="NZ_SPVG01000007.1"/>
</dbReference>
<dbReference type="InterPro" id="IPR000847">
    <property type="entry name" value="LysR_HTH_N"/>
</dbReference>
<dbReference type="InterPro" id="IPR058163">
    <property type="entry name" value="LysR-type_TF_proteobact-type"/>
</dbReference>
<dbReference type="InterPro" id="IPR005119">
    <property type="entry name" value="LysR_subst-bd"/>
</dbReference>
<dbReference type="CDD" id="cd08422">
    <property type="entry name" value="PBP2_CrgA_like"/>
    <property type="match status" value="1"/>
</dbReference>
<evidence type="ECO:0000313" key="7">
    <source>
        <dbReference type="EMBL" id="TFW31238.1"/>
    </source>
</evidence>
<dbReference type="GO" id="GO:0003700">
    <property type="term" value="F:DNA-binding transcription factor activity"/>
    <property type="evidence" value="ECO:0007669"/>
    <property type="project" value="InterPro"/>
</dbReference>
<dbReference type="SUPFAM" id="SSF53850">
    <property type="entry name" value="Periplasmic binding protein-like II"/>
    <property type="match status" value="1"/>
</dbReference>
<comment type="similarity">
    <text evidence="1">Belongs to the LysR transcriptional regulatory family.</text>
</comment>
<dbReference type="Gene3D" id="3.40.190.290">
    <property type="match status" value="1"/>
</dbReference>
<gene>
    <name evidence="7" type="ORF">E4L98_00645</name>
</gene>
<dbReference type="OrthoDB" id="9026421at2"/>
<evidence type="ECO:0000256" key="5">
    <source>
        <dbReference type="SAM" id="SignalP"/>
    </source>
</evidence>
<evidence type="ECO:0000256" key="3">
    <source>
        <dbReference type="ARBA" id="ARBA00023125"/>
    </source>
</evidence>
<dbReference type="PANTHER" id="PTHR30537">
    <property type="entry name" value="HTH-TYPE TRANSCRIPTIONAL REGULATOR"/>
    <property type="match status" value="1"/>
</dbReference>
<dbReference type="InterPro" id="IPR036390">
    <property type="entry name" value="WH_DNA-bd_sf"/>
</dbReference>
<dbReference type="Proteomes" id="UP000297729">
    <property type="component" value="Unassembled WGS sequence"/>
</dbReference>
<dbReference type="Pfam" id="PF00126">
    <property type="entry name" value="HTH_1"/>
    <property type="match status" value="1"/>
</dbReference>
<dbReference type="Gene3D" id="1.10.10.10">
    <property type="entry name" value="Winged helix-like DNA-binding domain superfamily/Winged helix DNA-binding domain"/>
    <property type="match status" value="1"/>
</dbReference>
<dbReference type="EMBL" id="SPVG01000007">
    <property type="protein sequence ID" value="TFW31238.1"/>
    <property type="molecule type" value="Genomic_DNA"/>
</dbReference>
<feature type="domain" description="HTH lysR-type" evidence="6">
    <location>
        <begin position="1"/>
        <end position="58"/>
    </location>
</feature>
<organism evidence="7 8">
    <name type="scientific">Duganella callida</name>
    <dbReference type="NCBI Taxonomy" id="2561932"/>
    <lineage>
        <taxon>Bacteria</taxon>
        <taxon>Pseudomonadati</taxon>
        <taxon>Pseudomonadota</taxon>
        <taxon>Betaproteobacteria</taxon>
        <taxon>Burkholderiales</taxon>
        <taxon>Oxalobacteraceae</taxon>
        <taxon>Telluria group</taxon>
        <taxon>Duganella</taxon>
    </lineage>
</organism>
<evidence type="ECO:0000256" key="1">
    <source>
        <dbReference type="ARBA" id="ARBA00009437"/>
    </source>
</evidence>
<dbReference type="InterPro" id="IPR036388">
    <property type="entry name" value="WH-like_DNA-bd_sf"/>
</dbReference>
<feature type="chain" id="PRO_5021216527" evidence="5">
    <location>
        <begin position="23"/>
        <end position="308"/>
    </location>
</feature>
<dbReference type="Pfam" id="PF03466">
    <property type="entry name" value="LysR_substrate"/>
    <property type="match status" value="1"/>
</dbReference>
<evidence type="ECO:0000256" key="2">
    <source>
        <dbReference type="ARBA" id="ARBA00023015"/>
    </source>
</evidence>
<dbReference type="PANTHER" id="PTHR30537:SF35">
    <property type="entry name" value="TRANSCRIPTIONAL REGULATORY PROTEIN"/>
    <property type="match status" value="1"/>
</dbReference>
<proteinExistence type="inferred from homology"/>
<keyword evidence="2" id="KW-0805">Transcription regulation</keyword>
<dbReference type="GO" id="GO:0043565">
    <property type="term" value="F:sequence-specific DNA binding"/>
    <property type="evidence" value="ECO:0007669"/>
    <property type="project" value="TreeGrafter"/>
</dbReference>
<protein>
    <submittedName>
        <fullName evidence="7">LysR family transcriptional regulator</fullName>
    </submittedName>
</protein>
<evidence type="ECO:0000259" key="6">
    <source>
        <dbReference type="PROSITE" id="PS50931"/>
    </source>
</evidence>
<keyword evidence="4" id="KW-0804">Transcription</keyword>
<dbReference type="SUPFAM" id="SSF46785">
    <property type="entry name" value="Winged helix' DNA-binding domain"/>
    <property type="match status" value="1"/>
</dbReference>
<name>A0A4Y9T078_9BURK</name>
<evidence type="ECO:0000313" key="8">
    <source>
        <dbReference type="Proteomes" id="UP000297729"/>
    </source>
</evidence>
<dbReference type="PROSITE" id="PS50931">
    <property type="entry name" value="HTH_LYSR"/>
    <property type="match status" value="1"/>
</dbReference>
<evidence type="ECO:0000256" key="4">
    <source>
        <dbReference type="ARBA" id="ARBA00023163"/>
    </source>
</evidence>
<keyword evidence="8" id="KW-1185">Reference proteome</keyword>